<dbReference type="OrthoDB" id="9799672at2"/>
<keyword evidence="1" id="KW-0489">Methyltransferase</keyword>
<proteinExistence type="predicted"/>
<evidence type="ECO:0000313" key="1">
    <source>
        <dbReference type="EMBL" id="RDB04826.1"/>
    </source>
</evidence>
<organism evidence="1 2">
    <name type="scientific">Runella aurantiaca</name>
    <dbReference type="NCBI Taxonomy" id="2282308"/>
    <lineage>
        <taxon>Bacteria</taxon>
        <taxon>Pseudomonadati</taxon>
        <taxon>Bacteroidota</taxon>
        <taxon>Cytophagia</taxon>
        <taxon>Cytophagales</taxon>
        <taxon>Spirosomataceae</taxon>
        <taxon>Runella</taxon>
    </lineage>
</organism>
<name>A0A369IDV6_9BACT</name>
<dbReference type="Pfam" id="PF13578">
    <property type="entry name" value="Methyltransf_24"/>
    <property type="match status" value="1"/>
</dbReference>
<sequence>MFRNLAKLPLIGRLLLILYRIRVGLSFVLGVVGRYVKWLFVSKETTNLTYHLRDDNLIYLGHFIAAVTGKTYQEITLYFNEILEDKAFYTHVEELYRHGADAFKSDKEVRLARRIGWYAIIRVAKPKVVIETGVDKGLGSCVIGAALLRNKEEGFEGTYYGTDINPSAGFLFKPPYSQMGKILYGDSIKSLKEIKAPIDVFINDSDHSENYEAEEYETIKNQLSASSYIIADNAHCNTKLHEFALKTNRKFLYFQEVPKNHWYLGASIAVAFEQTKPLIKPL</sequence>
<dbReference type="GO" id="GO:0008168">
    <property type="term" value="F:methyltransferase activity"/>
    <property type="evidence" value="ECO:0007669"/>
    <property type="project" value="UniProtKB-KW"/>
</dbReference>
<comment type="caution">
    <text evidence="1">The sequence shown here is derived from an EMBL/GenBank/DDBJ whole genome shotgun (WGS) entry which is preliminary data.</text>
</comment>
<dbReference type="AlphaFoldDB" id="A0A369IDV6"/>
<keyword evidence="2" id="KW-1185">Reference proteome</keyword>
<dbReference type="SUPFAM" id="SSF53335">
    <property type="entry name" value="S-adenosyl-L-methionine-dependent methyltransferases"/>
    <property type="match status" value="1"/>
</dbReference>
<dbReference type="GO" id="GO:0032259">
    <property type="term" value="P:methylation"/>
    <property type="evidence" value="ECO:0007669"/>
    <property type="project" value="UniProtKB-KW"/>
</dbReference>
<keyword evidence="1" id="KW-0808">Transferase</keyword>
<dbReference type="RefSeq" id="WP_114462132.1">
    <property type="nucleotide sequence ID" value="NZ_QPIW01000013.1"/>
</dbReference>
<gene>
    <name evidence="1" type="ORF">DVG78_16365</name>
</gene>
<evidence type="ECO:0000313" key="2">
    <source>
        <dbReference type="Proteomes" id="UP000253141"/>
    </source>
</evidence>
<accession>A0A369IDV6</accession>
<dbReference type="EMBL" id="QPIW01000013">
    <property type="protein sequence ID" value="RDB04826.1"/>
    <property type="molecule type" value="Genomic_DNA"/>
</dbReference>
<dbReference type="InterPro" id="IPR029063">
    <property type="entry name" value="SAM-dependent_MTases_sf"/>
</dbReference>
<dbReference type="Gene3D" id="3.40.50.150">
    <property type="entry name" value="Vaccinia Virus protein VP39"/>
    <property type="match status" value="1"/>
</dbReference>
<protein>
    <submittedName>
        <fullName evidence="1">Class I SAM-dependent methyltransferase</fullName>
    </submittedName>
</protein>
<reference evidence="1 2" key="1">
    <citation type="submission" date="2018-07" db="EMBL/GenBank/DDBJ databases">
        <title>Genome analysis of Runella aurantiaca.</title>
        <authorList>
            <person name="Yang X."/>
        </authorList>
    </citation>
    <scope>NUCLEOTIDE SEQUENCE [LARGE SCALE GENOMIC DNA]</scope>
    <source>
        <strain evidence="1 2">YX9</strain>
    </source>
</reference>
<dbReference type="Proteomes" id="UP000253141">
    <property type="component" value="Unassembled WGS sequence"/>
</dbReference>